<dbReference type="EMBL" id="BPQB01000058">
    <property type="protein sequence ID" value="GJE96334.1"/>
    <property type="molecule type" value="Genomic_DNA"/>
</dbReference>
<evidence type="ECO:0000256" key="1">
    <source>
        <dbReference type="SAM" id="MobiDB-lite"/>
    </source>
</evidence>
<dbReference type="PANTHER" id="PTHR37536:SF1">
    <property type="entry name" value="ASPERGILLOPEPSIN, PUTAITVE (AFU_ORTHOLOGUE AFUA_7G01200)"/>
    <property type="match status" value="1"/>
</dbReference>
<feature type="signal peptide" evidence="2">
    <location>
        <begin position="1"/>
        <end position="18"/>
    </location>
</feature>
<dbReference type="Gene3D" id="2.60.120.700">
    <property type="entry name" value="Peptidase G1"/>
    <property type="match status" value="1"/>
</dbReference>
<dbReference type="Pfam" id="PF01828">
    <property type="entry name" value="Peptidase_A4"/>
    <property type="match status" value="1"/>
</dbReference>
<dbReference type="SUPFAM" id="SSF49899">
    <property type="entry name" value="Concanavalin A-like lectins/glucanases"/>
    <property type="match status" value="1"/>
</dbReference>
<dbReference type="GO" id="GO:0006508">
    <property type="term" value="P:proteolysis"/>
    <property type="evidence" value="ECO:0007669"/>
    <property type="project" value="InterPro"/>
</dbReference>
<dbReference type="Proteomes" id="UP000703269">
    <property type="component" value="Unassembled WGS sequence"/>
</dbReference>
<proteinExistence type="predicted"/>
<evidence type="ECO:0000313" key="4">
    <source>
        <dbReference type="Proteomes" id="UP000703269"/>
    </source>
</evidence>
<feature type="region of interest" description="Disordered" evidence="1">
    <location>
        <begin position="41"/>
        <end position="60"/>
    </location>
</feature>
<dbReference type="CDD" id="cd13426">
    <property type="entry name" value="Peptidase_G1"/>
    <property type="match status" value="1"/>
</dbReference>
<organism evidence="3 4">
    <name type="scientific">Phanerochaete sordida</name>
    <dbReference type="NCBI Taxonomy" id="48140"/>
    <lineage>
        <taxon>Eukaryota</taxon>
        <taxon>Fungi</taxon>
        <taxon>Dikarya</taxon>
        <taxon>Basidiomycota</taxon>
        <taxon>Agaricomycotina</taxon>
        <taxon>Agaricomycetes</taxon>
        <taxon>Polyporales</taxon>
        <taxon>Phanerochaetaceae</taxon>
        <taxon>Phanerochaete</taxon>
    </lineage>
</organism>
<dbReference type="GO" id="GO:0070007">
    <property type="term" value="F:glutamic-type endopeptidase activity"/>
    <property type="evidence" value="ECO:0007669"/>
    <property type="project" value="InterPro"/>
</dbReference>
<dbReference type="PRINTS" id="PR00977">
    <property type="entry name" value="SCYTLDPTASE"/>
</dbReference>
<gene>
    <name evidence="3" type="ORF">PsYK624_125280</name>
</gene>
<name>A0A9P3GMW1_9APHY</name>
<accession>A0A9P3GMW1</accession>
<evidence type="ECO:0000313" key="3">
    <source>
        <dbReference type="EMBL" id="GJE96334.1"/>
    </source>
</evidence>
<sequence>MLISPIITPLTLAVAACAGPTAHELFATRVAERASAAPRFVPQDVNGGTRSRRTRSWSSTRSEAAATYSQSFAGAVLSAPADTWNSVEGVIAVPIPTIPDIQNDTPNGTFAASAWVGIDGVTCANASLRAGVDFVVDSSGAVSYTAWHQWLPDDAVAFSNFTVNADDSILLFVEALSPGLGLVLVENLSSGQLEEVEVEGSNALCEQDAEWIVGAAGAGLEPLPLANFGSVPFIDVSATKSNGQTANPGDAATVFEIVQNGIVLTNTSANATAVVVSFV</sequence>
<reference evidence="3 4" key="1">
    <citation type="submission" date="2021-08" db="EMBL/GenBank/DDBJ databases">
        <title>Draft Genome Sequence of Phanerochaete sordida strain YK-624.</title>
        <authorList>
            <person name="Mori T."/>
            <person name="Dohra H."/>
            <person name="Suzuki T."/>
            <person name="Kawagishi H."/>
            <person name="Hirai H."/>
        </authorList>
    </citation>
    <scope>NUCLEOTIDE SEQUENCE [LARGE SCALE GENOMIC DNA]</scope>
    <source>
        <strain evidence="3 4">YK-624</strain>
    </source>
</reference>
<feature type="chain" id="PRO_5040277401" evidence="2">
    <location>
        <begin position="19"/>
        <end position="279"/>
    </location>
</feature>
<dbReference type="AlphaFoldDB" id="A0A9P3GMW1"/>
<dbReference type="InterPro" id="IPR013320">
    <property type="entry name" value="ConA-like_dom_sf"/>
</dbReference>
<evidence type="ECO:0000256" key="2">
    <source>
        <dbReference type="SAM" id="SignalP"/>
    </source>
</evidence>
<dbReference type="OrthoDB" id="2862635at2759"/>
<keyword evidence="2" id="KW-0732">Signal</keyword>
<dbReference type="InterPro" id="IPR000250">
    <property type="entry name" value="Peptidase_G1"/>
</dbReference>
<keyword evidence="4" id="KW-1185">Reference proteome</keyword>
<protein>
    <submittedName>
        <fullName evidence="3">Peptidase G1 domain-containing protein</fullName>
    </submittedName>
</protein>
<dbReference type="PANTHER" id="PTHR37536">
    <property type="entry name" value="PUTATIVE (AFU_ORTHOLOGUE AFUA_3G02970)-RELATED"/>
    <property type="match status" value="1"/>
</dbReference>
<comment type="caution">
    <text evidence="3">The sequence shown here is derived from an EMBL/GenBank/DDBJ whole genome shotgun (WGS) entry which is preliminary data.</text>
</comment>
<dbReference type="InterPro" id="IPR038656">
    <property type="entry name" value="Peptidase_G1_sf"/>
</dbReference>